<dbReference type="RefSeq" id="WP_161698601.1">
    <property type="nucleotide sequence ID" value="NZ_JAAAHS010000117.1"/>
</dbReference>
<reference evidence="2" key="1">
    <citation type="submission" date="2020-01" db="EMBL/GenBank/DDBJ databases">
        <title>Whole-genome analyses of novel actinobacteria.</title>
        <authorList>
            <person name="Sahin N."/>
        </authorList>
    </citation>
    <scope>NUCLEOTIDE SEQUENCE</scope>
    <source>
        <strain evidence="2">YC537</strain>
    </source>
</reference>
<proteinExistence type="predicted"/>
<evidence type="ECO:0000256" key="1">
    <source>
        <dbReference type="SAM" id="SignalP"/>
    </source>
</evidence>
<sequence length="137" mass="14488">MPSRLSRYRRSTLALTAALATLPALSGTATADEPVDLDVAHVRAAAKVAADGTLLATRNVDSSYRAYQGAYCVKISDPRIDLSNAVITATATKIYARMLSATGEPTQDCGYATDTVTVHTIYENAVLHDAPFTVAVL</sequence>
<name>A0A964UWU8_9ACTN</name>
<evidence type="ECO:0000313" key="3">
    <source>
        <dbReference type="Proteomes" id="UP000598297"/>
    </source>
</evidence>
<organism evidence="2 3">
    <name type="scientific">Streptomyces boluensis</name>
    <dbReference type="NCBI Taxonomy" id="1775135"/>
    <lineage>
        <taxon>Bacteria</taxon>
        <taxon>Bacillati</taxon>
        <taxon>Actinomycetota</taxon>
        <taxon>Actinomycetes</taxon>
        <taxon>Kitasatosporales</taxon>
        <taxon>Streptomycetaceae</taxon>
        <taxon>Streptomyces</taxon>
    </lineage>
</organism>
<protein>
    <recommendedName>
        <fullName evidence="4">Tat pathway signal sequence domain protein</fullName>
    </recommendedName>
</protein>
<feature type="chain" id="PRO_5037260401" description="Tat pathway signal sequence domain protein" evidence="1">
    <location>
        <begin position="32"/>
        <end position="137"/>
    </location>
</feature>
<keyword evidence="1" id="KW-0732">Signal</keyword>
<gene>
    <name evidence="2" type="ORF">GUY60_16825</name>
</gene>
<dbReference type="OrthoDB" id="4223102at2"/>
<comment type="caution">
    <text evidence="2">The sequence shown here is derived from an EMBL/GenBank/DDBJ whole genome shotgun (WGS) entry which is preliminary data.</text>
</comment>
<evidence type="ECO:0000313" key="2">
    <source>
        <dbReference type="EMBL" id="NBE53055.1"/>
    </source>
</evidence>
<dbReference type="Proteomes" id="UP000598297">
    <property type="component" value="Unassembled WGS sequence"/>
</dbReference>
<dbReference type="EMBL" id="JAAAHS010000117">
    <property type="protein sequence ID" value="NBE53055.1"/>
    <property type="molecule type" value="Genomic_DNA"/>
</dbReference>
<dbReference type="AlphaFoldDB" id="A0A964UWU8"/>
<feature type="signal peptide" evidence="1">
    <location>
        <begin position="1"/>
        <end position="31"/>
    </location>
</feature>
<accession>A0A964UWU8</accession>
<evidence type="ECO:0008006" key="4">
    <source>
        <dbReference type="Google" id="ProtNLM"/>
    </source>
</evidence>
<keyword evidence="3" id="KW-1185">Reference proteome</keyword>